<keyword evidence="3" id="KW-1185">Reference proteome</keyword>
<feature type="chain" id="PRO_5032314647" description="Lipoprotein" evidence="1">
    <location>
        <begin position="23"/>
        <end position="156"/>
    </location>
</feature>
<reference evidence="2 3" key="1">
    <citation type="submission" date="2020-08" db="EMBL/GenBank/DDBJ databases">
        <title>Genomic Encyclopedia of Type Strains, Phase IV (KMG-IV): sequencing the most valuable type-strain genomes for metagenomic binning, comparative biology and taxonomic classification.</title>
        <authorList>
            <person name="Goeker M."/>
        </authorList>
    </citation>
    <scope>NUCLEOTIDE SEQUENCE [LARGE SCALE GENOMIC DNA]</scope>
    <source>
        <strain evidence="2 3">DSM 103377</strain>
    </source>
</reference>
<dbReference type="RefSeq" id="WP_184010959.1">
    <property type="nucleotide sequence ID" value="NZ_JACIJS010000005.1"/>
</dbReference>
<evidence type="ECO:0008006" key="4">
    <source>
        <dbReference type="Google" id="ProtNLM"/>
    </source>
</evidence>
<dbReference type="EMBL" id="JACIJS010000005">
    <property type="protein sequence ID" value="MBB5515875.1"/>
    <property type="molecule type" value="Genomic_DNA"/>
</dbReference>
<keyword evidence="1" id="KW-0732">Signal</keyword>
<dbReference type="AlphaFoldDB" id="A0A840X1W4"/>
<name>A0A840X1W4_9RHOB</name>
<dbReference type="PROSITE" id="PS51257">
    <property type="entry name" value="PROKAR_LIPOPROTEIN"/>
    <property type="match status" value="1"/>
</dbReference>
<feature type="signal peptide" evidence="1">
    <location>
        <begin position="1"/>
        <end position="22"/>
    </location>
</feature>
<comment type="caution">
    <text evidence="2">The sequence shown here is derived from an EMBL/GenBank/DDBJ whole genome shotgun (WGS) entry which is preliminary data.</text>
</comment>
<dbReference type="Proteomes" id="UP000553766">
    <property type="component" value="Unassembled WGS sequence"/>
</dbReference>
<evidence type="ECO:0000313" key="3">
    <source>
        <dbReference type="Proteomes" id="UP000553766"/>
    </source>
</evidence>
<accession>A0A840X1W4</accession>
<evidence type="ECO:0000313" key="2">
    <source>
        <dbReference type="EMBL" id="MBB5515875.1"/>
    </source>
</evidence>
<organism evidence="2 3">
    <name type="scientific">Rubricella aquisinus</name>
    <dbReference type="NCBI Taxonomy" id="2028108"/>
    <lineage>
        <taxon>Bacteria</taxon>
        <taxon>Pseudomonadati</taxon>
        <taxon>Pseudomonadota</taxon>
        <taxon>Alphaproteobacteria</taxon>
        <taxon>Rhodobacterales</taxon>
        <taxon>Paracoccaceae</taxon>
        <taxon>Rubricella</taxon>
    </lineage>
</organism>
<sequence>MRRAAFFLPLLALACAPVTQEAAAPALEQADCYTVDLFPSRDDRRQVIAPDDSLRADWAAYSGVWGQGAWDGGQCHEIHITQIFADGSAVVMDTHAPFGTERATGFRRVALLNEDGSLTISGGQGTRRYMLQDGKVFGTRFNEDGTTSQVILSRQE</sequence>
<proteinExistence type="predicted"/>
<protein>
    <recommendedName>
        <fullName evidence="4">Lipoprotein</fullName>
    </recommendedName>
</protein>
<evidence type="ECO:0000256" key="1">
    <source>
        <dbReference type="SAM" id="SignalP"/>
    </source>
</evidence>
<gene>
    <name evidence="2" type="ORF">FHS89_001895</name>
</gene>